<feature type="compositionally biased region" description="Acidic residues" evidence="1">
    <location>
        <begin position="83"/>
        <end position="104"/>
    </location>
</feature>
<sequence length="137" mass="14069">MSPVAPLVAEPFLIQGSGSAPVVPVVMAVPAQDPAPPPGKGPEFGEASPVALVVIVLLAIVTIFLIRSMTKRLRRLPSSFGPAEDEPDKAGDEPEAPADDEADDDKAQLTANGKKNGAEHGAGEAERRPEDAGGSRA</sequence>
<proteinExistence type="predicted"/>
<evidence type="ECO:0000313" key="3">
    <source>
        <dbReference type="EMBL" id="MCH6168092.1"/>
    </source>
</evidence>
<keyword evidence="2" id="KW-0472">Membrane</keyword>
<gene>
    <name evidence="3" type="ORF">MMF94_20585</name>
</gene>
<keyword evidence="2" id="KW-1133">Transmembrane helix</keyword>
<reference evidence="3 4" key="1">
    <citation type="submission" date="2022-03" db="EMBL/GenBank/DDBJ databases">
        <title>Pseudonocardia alaer sp. nov., a novel actinomycete isolated from reed forest soil.</title>
        <authorList>
            <person name="Wang L."/>
        </authorList>
    </citation>
    <scope>NUCLEOTIDE SEQUENCE [LARGE SCALE GENOMIC DNA]</scope>
    <source>
        <strain evidence="3 4">Y-16303</strain>
    </source>
</reference>
<feature type="compositionally biased region" description="Basic and acidic residues" evidence="1">
    <location>
        <begin position="116"/>
        <end position="137"/>
    </location>
</feature>
<organism evidence="3 4">
    <name type="scientific">Pseudonocardia alaniniphila</name>
    <dbReference type="NCBI Taxonomy" id="75291"/>
    <lineage>
        <taxon>Bacteria</taxon>
        <taxon>Bacillati</taxon>
        <taxon>Actinomycetota</taxon>
        <taxon>Actinomycetes</taxon>
        <taxon>Pseudonocardiales</taxon>
        <taxon>Pseudonocardiaceae</taxon>
        <taxon>Pseudonocardia</taxon>
    </lineage>
</organism>
<keyword evidence="2" id="KW-0812">Transmembrane</keyword>
<accession>A0ABS9THV5</accession>
<comment type="caution">
    <text evidence="3">The sequence shown here is derived from an EMBL/GenBank/DDBJ whole genome shotgun (WGS) entry which is preliminary data.</text>
</comment>
<evidence type="ECO:0000256" key="2">
    <source>
        <dbReference type="SAM" id="Phobius"/>
    </source>
</evidence>
<dbReference type="EMBL" id="JAKXMK010000017">
    <property type="protein sequence ID" value="MCH6168092.1"/>
    <property type="molecule type" value="Genomic_DNA"/>
</dbReference>
<evidence type="ECO:0008006" key="5">
    <source>
        <dbReference type="Google" id="ProtNLM"/>
    </source>
</evidence>
<name>A0ABS9THV5_9PSEU</name>
<feature type="transmembrane region" description="Helical" evidence="2">
    <location>
        <begin position="47"/>
        <end position="66"/>
    </location>
</feature>
<evidence type="ECO:0000256" key="1">
    <source>
        <dbReference type="SAM" id="MobiDB-lite"/>
    </source>
</evidence>
<dbReference type="Proteomes" id="UP001299970">
    <property type="component" value="Unassembled WGS sequence"/>
</dbReference>
<protein>
    <recommendedName>
        <fullName evidence="5">Secreted protein</fullName>
    </recommendedName>
</protein>
<feature type="region of interest" description="Disordered" evidence="1">
    <location>
        <begin position="75"/>
        <end position="137"/>
    </location>
</feature>
<keyword evidence="4" id="KW-1185">Reference proteome</keyword>
<dbReference type="RefSeq" id="WP_241038739.1">
    <property type="nucleotide sequence ID" value="NZ_BAAAJF010000001.1"/>
</dbReference>
<evidence type="ECO:0000313" key="4">
    <source>
        <dbReference type="Proteomes" id="UP001299970"/>
    </source>
</evidence>